<dbReference type="InterPro" id="IPR004598">
    <property type="entry name" value="TFIIH_p52/Tfb2"/>
</dbReference>
<dbReference type="WBParaSite" id="MBELARI_LOCUS13651">
    <property type="protein sequence ID" value="MBELARI_LOCUS13651"/>
    <property type="gene ID" value="MBELARI_LOCUS13651"/>
</dbReference>
<dbReference type="GO" id="GO:0000439">
    <property type="term" value="C:transcription factor TFIIH core complex"/>
    <property type="evidence" value="ECO:0007669"/>
    <property type="project" value="InterPro"/>
</dbReference>
<keyword evidence="1" id="KW-0227">DNA damage</keyword>
<evidence type="ECO:0000313" key="3">
    <source>
        <dbReference type="WBParaSite" id="MBELARI_LOCUS13651"/>
    </source>
</evidence>
<dbReference type="AlphaFoldDB" id="A0AAF3EI24"/>
<organism evidence="2 3">
    <name type="scientific">Mesorhabditis belari</name>
    <dbReference type="NCBI Taxonomy" id="2138241"/>
    <lineage>
        <taxon>Eukaryota</taxon>
        <taxon>Metazoa</taxon>
        <taxon>Ecdysozoa</taxon>
        <taxon>Nematoda</taxon>
        <taxon>Chromadorea</taxon>
        <taxon>Rhabditida</taxon>
        <taxon>Rhabditina</taxon>
        <taxon>Rhabditomorpha</taxon>
        <taxon>Rhabditoidea</taxon>
        <taxon>Rhabditidae</taxon>
        <taxon>Mesorhabditinae</taxon>
        <taxon>Mesorhabditis</taxon>
    </lineage>
</organism>
<dbReference type="Proteomes" id="UP000887575">
    <property type="component" value="Unassembled WGS sequence"/>
</dbReference>
<dbReference type="Pfam" id="PF03849">
    <property type="entry name" value="Tfb2"/>
    <property type="match status" value="1"/>
</dbReference>
<comment type="subcellular location">
    <subcellularLocation>
        <location evidence="1">Nucleus</location>
    </subcellularLocation>
</comment>
<evidence type="ECO:0000256" key="1">
    <source>
        <dbReference type="RuleBase" id="RU364024"/>
    </source>
</evidence>
<protein>
    <recommendedName>
        <fullName evidence="1">General transcription factor IIH subunit 4</fullName>
    </recommendedName>
</protein>
<evidence type="ECO:0000313" key="2">
    <source>
        <dbReference type="Proteomes" id="UP000887575"/>
    </source>
</evidence>
<dbReference type="GO" id="GO:0003690">
    <property type="term" value="F:double-stranded DNA binding"/>
    <property type="evidence" value="ECO:0007669"/>
    <property type="project" value="TreeGrafter"/>
</dbReference>
<dbReference type="PANTHER" id="PTHR13152:SF0">
    <property type="entry name" value="GENERAL TRANSCRIPTION FACTOR IIH SUBUNIT 4"/>
    <property type="match status" value="1"/>
</dbReference>
<reference evidence="3" key="1">
    <citation type="submission" date="2024-02" db="UniProtKB">
        <authorList>
            <consortium name="WormBaseParasite"/>
        </authorList>
    </citation>
    <scope>IDENTIFICATION</scope>
</reference>
<name>A0AAF3EI24_9BILA</name>
<comment type="function">
    <text evidence="1">Component of the general transcription and DNA repair factor IIH (TFIIH) core complex which is involved in general and transcription-coupled nucleotide excision repair (NER) of damaged DNA.</text>
</comment>
<proteinExistence type="inferred from homology"/>
<sequence length="108" mass="12214">MVPEGDEKKAKKDINKNSTERWELVLRYLAMPLDQNLSNISTTTRQLCDAAGFTASSDGSPELTLSGFQFLLLSPVQQMWTCVIEYLKLEKARERKVVAVLDSHSFMC</sequence>
<keyword evidence="1" id="KW-0539">Nucleus</keyword>
<keyword evidence="1" id="KW-0234">DNA repair</keyword>
<comment type="similarity">
    <text evidence="1">Belongs to the TFB2 family.</text>
</comment>
<dbReference type="GO" id="GO:0005675">
    <property type="term" value="C:transcription factor TFIIH holo complex"/>
    <property type="evidence" value="ECO:0007669"/>
    <property type="project" value="TreeGrafter"/>
</dbReference>
<keyword evidence="2" id="KW-1185">Reference proteome</keyword>
<keyword evidence="1" id="KW-0804">Transcription</keyword>
<keyword evidence="1" id="KW-0805">Transcription regulation</keyword>
<dbReference type="GO" id="GO:0006289">
    <property type="term" value="P:nucleotide-excision repair"/>
    <property type="evidence" value="ECO:0007669"/>
    <property type="project" value="InterPro"/>
</dbReference>
<dbReference type="GO" id="GO:0001671">
    <property type="term" value="F:ATPase activator activity"/>
    <property type="evidence" value="ECO:0007669"/>
    <property type="project" value="InterPro"/>
</dbReference>
<accession>A0AAF3EI24</accession>
<dbReference type="PANTHER" id="PTHR13152">
    <property type="entry name" value="TFIIH, POLYPEPTIDE 4"/>
    <property type="match status" value="1"/>
</dbReference>